<dbReference type="EMBL" id="ML736740">
    <property type="protein sequence ID" value="KAE8409234.1"/>
    <property type="molecule type" value="Genomic_DNA"/>
</dbReference>
<dbReference type="Proteomes" id="UP000325579">
    <property type="component" value="Unassembled WGS sequence"/>
</dbReference>
<dbReference type="OrthoDB" id="10593679at2759"/>
<dbReference type="GeneID" id="43665358"/>
<accession>A0A5N7DS45</accession>
<evidence type="ECO:0000313" key="1">
    <source>
        <dbReference type="EMBL" id="KAE8409234.1"/>
    </source>
</evidence>
<proteinExistence type="predicted"/>
<dbReference type="AlphaFoldDB" id="A0A5N7DS45"/>
<name>A0A5N7DS45_9EURO</name>
<organism evidence="1 2">
    <name type="scientific">Aspergillus pseudonomiae</name>
    <dbReference type="NCBI Taxonomy" id="1506151"/>
    <lineage>
        <taxon>Eukaryota</taxon>
        <taxon>Fungi</taxon>
        <taxon>Dikarya</taxon>
        <taxon>Ascomycota</taxon>
        <taxon>Pezizomycotina</taxon>
        <taxon>Eurotiomycetes</taxon>
        <taxon>Eurotiomycetidae</taxon>
        <taxon>Eurotiales</taxon>
        <taxon>Aspergillaceae</taxon>
        <taxon>Aspergillus</taxon>
        <taxon>Aspergillus subgen. Circumdati</taxon>
    </lineage>
</organism>
<gene>
    <name evidence="1" type="ORF">BDV37DRAFT_237017</name>
</gene>
<protein>
    <submittedName>
        <fullName evidence="1">Uncharacterized protein</fullName>
    </submittedName>
</protein>
<dbReference type="RefSeq" id="XP_031946553.1">
    <property type="nucleotide sequence ID" value="XM_032080667.1"/>
</dbReference>
<keyword evidence="2" id="KW-1185">Reference proteome</keyword>
<sequence length="160" mass="18212">MGSGWRPSNNNRYSKGSTLIMSHLTRSKGWMCFGSQLHESHAASGLVSRPHEICCHDRRVWNTLQYIHNDWLRYAFQISRLSWLISQLRLSGSNLIPSFASCCLLENRPLTDWLKKRSASGPGCCFSTRQRFHSAAEPMDSVTVSCFMSCTMPSNRYSLS</sequence>
<evidence type="ECO:0000313" key="2">
    <source>
        <dbReference type="Proteomes" id="UP000325579"/>
    </source>
</evidence>
<reference evidence="1 2" key="1">
    <citation type="submission" date="2019-04" db="EMBL/GenBank/DDBJ databases">
        <authorList>
            <consortium name="DOE Joint Genome Institute"/>
            <person name="Mondo S."/>
            <person name="Kjaerbolling I."/>
            <person name="Vesth T."/>
            <person name="Frisvad J.C."/>
            <person name="Nybo J.L."/>
            <person name="Theobald S."/>
            <person name="Kildgaard S."/>
            <person name="Isbrandt T."/>
            <person name="Kuo A."/>
            <person name="Sato A."/>
            <person name="Lyhne E.K."/>
            <person name="Kogle M.E."/>
            <person name="Wiebenga A."/>
            <person name="Kun R.S."/>
            <person name="Lubbers R.J."/>
            <person name="Makela M.R."/>
            <person name="Barry K."/>
            <person name="Chovatia M."/>
            <person name="Clum A."/>
            <person name="Daum C."/>
            <person name="Haridas S."/>
            <person name="He G."/>
            <person name="LaButti K."/>
            <person name="Lipzen A."/>
            <person name="Riley R."/>
            <person name="Salamov A."/>
            <person name="Simmons B.A."/>
            <person name="Magnuson J.K."/>
            <person name="Henrissat B."/>
            <person name="Mortensen U.H."/>
            <person name="Larsen T.O."/>
            <person name="Devries R.P."/>
            <person name="Grigoriev I.V."/>
            <person name="Machida M."/>
            <person name="Baker S.E."/>
            <person name="Andersen M.R."/>
            <person name="Cantor M.N."/>
            <person name="Hua S.X."/>
        </authorList>
    </citation>
    <scope>NUCLEOTIDE SEQUENCE [LARGE SCALE GENOMIC DNA]</scope>
    <source>
        <strain evidence="1 2">CBS 119388</strain>
    </source>
</reference>